<dbReference type="STRING" id="482461.SAMN05216244_2263"/>
<organism evidence="2 3">
    <name type="scientific">Sediminibacillus halophilus</name>
    <dbReference type="NCBI Taxonomy" id="482461"/>
    <lineage>
        <taxon>Bacteria</taxon>
        <taxon>Bacillati</taxon>
        <taxon>Bacillota</taxon>
        <taxon>Bacilli</taxon>
        <taxon>Bacillales</taxon>
        <taxon>Bacillaceae</taxon>
        <taxon>Sediminibacillus</taxon>
    </lineage>
</organism>
<keyword evidence="1" id="KW-0472">Membrane</keyword>
<dbReference type="OrthoDB" id="2972027at2"/>
<reference evidence="3" key="1">
    <citation type="submission" date="2016-10" db="EMBL/GenBank/DDBJ databases">
        <authorList>
            <person name="Varghese N."/>
            <person name="Submissions S."/>
        </authorList>
    </citation>
    <scope>NUCLEOTIDE SEQUENCE [LARGE SCALE GENOMIC DNA]</scope>
    <source>
        <strain evidence="3">CGMCC 1.6199</strain>
    </source>
</reference>
<dbReference type="Proteomes" id="UP000182347">
    <property type="component" value="Unassembled WGS sequence"/>
</dbReference>
<feature type="transmembrane region" description="Helical" evidence="1">
    <location>
        <begin position="38"/>
        <end position="60"/>
    </location>
</feature>
<keyword evidence="3" id="KW-1185">Reference proteome</keyword>
<protein>
    <submittedName>
        <fullName evidence="2">Uncharacterized protein</fullName>
    </submittedName>
</protein>
<sequence length="68" mass="7595">MRKENDYQAMQWFGYIIVLLSLLADRSISGFGQGPVWGISYFACIGIIILGATITFVSSYKAKKSQKI</sequence>
<accession>A0A1G9S396</accession>
<evidence type="ECO:0000313" key="3">
    <source>
        <dbReference type="Proteomes" id="UP000182347"/>
    </source>
</evidence>
<feature type="transmembrane region" description="Helical" evidence="1">
    <location>
        <begin position="12"/>
        <end position="32"/>
    </location>
</feature>
<gene>
    <name evidence="2" type="ORF">SAMN05216244_2263</name>
</gene>
<dbReference type="RefSeq" id="WP_074598898.1">
    <property type="nucleotide sequence ID" value="NZ_FNHF01000002.1"/>
</dbReference>
<keyword evidence="1" id="KW-0812">Transmembrane</keyword>
<evidence type="ECO:0000313" key="2">
    <source>
        <dbReference type="EMBL" id="SDM29973.1"/>
    </source>
</evidence>
<keyword evidence="1" id="KW-1133">Transmembrane helix</keyword>
<evidence type="ECO:0000256" key="1">
    <source>
        <dbReference type="SAM" id="Phobius"/>
    </source>
</evidence>
<dbReference type="EMBL" id="FNHF01000002">
    <property type="protein sequence ID" value="SDM29973.1"/>
    <property type="molecule type" value="Genomic_DNA"/>
</dbReference>
<proteinExistence type="predicted"/>
<name>A0A1G9S396_9BACI</name>
<dbReference type="AlphaFoldDB" id="A0A1G9S396"/>